<dbReference type="Proteomes" id="UP000316988">
    <property type="component" value="Unassembled WGS sequence"/>
</dbReference>
<name>A0A554S7U7_9ACTN</name>
<dbReference type="AlphaFoldDB" id="A0A554S7U7"/>
<evidence type="ECO:0000256" key="1">
    <source>
        <dbReference type="SAM" id="MobiDB-lite"/>
    </source>
</evidence>
<protein>
    <submittedName>
        <fullName evidence="2">Uncharacterized protein</fullName>
    </submittedName>
</protein>
<evidence type="ECO:0000313" key="2">
    <source>
        <dbReference type="EMBL" id="TSD62423.1"/>
    </source>
</evidence>
<dbReference type="OrthoDB" id="3781658at2"/>
<comment type="caution">
    <text evidence="2">The sequence shown here is derived from an EMBL/GenBank/DDBJ whole genome shotgun (WGS) entry which is preliminary data.</text>
</comment>
<sequence>MPTFHDPVADATEAASAVRALAHASRSFEVPDQTYAVVGDLLAASRSLRQVLDQVADAHLIHRGRARDDDGHRAPGLLAALSAADELHEAGTLLDQVELHLDAALRESGRIAWHPQPLEVEVPVSRWVLIELLDGEDADEVMELLHRDGTQAAIEHLAQWDYGEETTNAALANGHVYDEPPFGPLDRRGSHGVYTLIYSGASGHVGLYRQAAAIAASTSPSRETPLAKEAQTARAARGPQQRATDRSWFSPAGDSIVTQPRGRSL</sequence>
<organism evidence="2 3">
    <name type="scientific">Aeromicrobium piscarium</name>
    <dbReference type="NCBI Taxonomy" id="2590901"/>
    <lineage>
        <taxon>Bacteria</taxon>
        <taxon>Bacillati</taxon>
        <taxon>Actinomycetota</taxon>
        <taxon>Actinomycetes</taxon>
        <taxon>Propionibacteriales</taxon>
        <taxon>Nocardioidaceae</taxon>
        <taxon>Aeromicrobium</taxon>
    </lineage>
</organism>
<gene>
    <name evidence="2" type="ORF">FNM00_12415</name>
</gene>
<feature type="region of interest" description="Disordered" evidence="1">
    <location>
        <begin position="218"/>
        <end position="265"/>
    </location>
</feature>
<keyword evidence="3" id="KW-1185">Reference proteome</keyword>
<reference evidence="2 3" key="1">
    <citation type="submission" date="2019-07" db="EMBL/GenBank/DDBJ databases">
        <authorList>
            <person name="Zhao L.H."/>
        </authorList>
    </citation>
    <scope>NUCLEOTIDE SEQUENCE [LARGE SCALE GENOMIC DNA]</scope>
    <source>
        <strain evidence="2 3">Co35</strain>
    </source>
</reference>
<dbReference type="EMBL" id="VLNT01000009">
    <property type="protein sequence ID" value="TSD62423.1"/>
    <property type="molecule type" value="Genomic_DNA"/>
</dbReference>
<evidence type="ECO:0000313" key="3">
    <source>
        <dbReference type="Proteomes" id="UP000316988"/>
    </source>
</evidence>
<proteinExistence type="predicted"/>
<accession>A0A554S7U7</accession>